<keyword evidence="2" id="KW-1185">Reference proteome</keyword>
<dbReference type="OMA" id="WGANAHL"/>
<name>A0A135LN29_PENPA</name>
<dbReference type="GeneID" id="63709869"/>
<dbReference type="OrthoDB" id="4479825at2759"/>
<dbReference type="AlphaFoldDB" id="A0A135LN29"/>
<reference evidence="1 2" key="1">
    <citation type="journal article" date="2016" name="BMC Genomics">
        <title>Genome sequencing and secondary metabolism of the postharvest pathogen Penicillium griseofulvum.</title>
        <authorList>
            <person name="Banani H."/>
            <person name="Marcet-Houben M."/>
            <person name="Ballester A.R."/>
            <person name="Abbruscato P."/>
            <person name="Gonzalez-Candelas L."/>
            <person name="Gabaldon T."/>
            <person name="Spadaro D."/>
        </authorList>
    </citation>
    <scope>NUCLEOTIDE SEQUENCE [LARGE SCALE GENOMIC DNA]</scope>
    <source>
        <strain evidence="1 2">PG3</strain>
    </source>
</reference>
<accession>A0A135LN29</accession>
<dbReference type="RefSeq" id="XP_040648900.1">
    <property type="nucleotide sequence ID" value="XM_040794569.1"/>
</dbReference>
<dbReference type="EMBL" id="LHQR01000047">
    <property type="protein sequence ID" value="KXG50364.1"/>
    <property type="molecule type" value="Genomic_DNA"/>
</dbReference>
<protein>
    <submittedName>
        <fullName evidence="1">Uncharacterized protein</fullName>
    </submittedName>
</protein>
<organism evidence="1 2">
    <name type="scientific">Penicillium patulum</name>
    <name type="common">Penicillium griseofulvum</name>
    <dbReference type="NCBI Taxonomy" id="5078"/>
    <lineage>
        <taxon>Eukaryota</taxon>
        <taxon>Fungi</taxon>
        <taxon>Dikarya</taxon>
        <taxon>Ascomycota</taxon>
        <taxon>Pezizomycotina</taxon>
        <taxon>Eurotiomycetes</taxon>
        <taxon>Eurotiomycetidae</taxon>
        <taxon>Eurotiales</taxon>
        <taxon>Aspergillaceae</taxon>
        <taxon>Penicillium</taxon>
    </lineage>
</organism>
<evidence type="ECO:0000313" key="2">
    <source>
        <dbReference type="Proteomes" id="UP000070168"/>
    </source>
</evidence>
<dbReference type="STRING" id="5078.A0A135LN29"/>
<sequence length="578" mass="63293">MESDECREAYRKVFEQRMYQGRLDSLLEQDECSSLQDAYLASLPRDKCARAHRYRSVGTGFPAFVTCGCGGELWGRDGPLELNFAAVLGHTLLHFGAEAACAVCIKTGIVCLFRAWLLSDTSDRGLIGVACAAACECVSRSYLLSEAGNALVREISLDCPGRCRQQATAWCQGMGAEDTSLDLLADVTGELRGSFRNDLTSLCNTPGVYLPPGYATLDPYTKGIASLYYFAVSFGPGEDSGLIAPIISWCMVSELASQFSQSNVNQNTESAHLCFAPLAGPALNSVLATRAQANRPVRRSVFPTLDAYIRERMADGFWYAAYAAADAAAADSWYLSRESVPTHKYATDSVCAFDTFSHSRALIEDALYDATDYRRETETGVPPPSPDAYQEVLFSSGYIALASQVWGAPVHLDLMQRQAVHRTLTTHWYAGVWHDALFASTLPGALYRETVRTKELGRFTGDQVFTGCGEECPCPLRYHKYGLGATLSWTRQAWCGQSDPVAPSESRAFGNFVDGVRTILRCGEGRHDPLSRMDNPGALPTRKACIGKLAQVRCQIIHLLVWCALDSQSDKPRTTVLH</sequence>
<proteinExistence type="predicted"/>
<comment type="caution">
    <text evidence="1">The sequence shown here is derived from an EMBL/GenBank/DDBJ whole genome shotgun (WGS) entry which is preliminary data.</text>
</comment>
<gene>
    <name evidence="1" type="ORF">PGRI_068550</name>
</gene>
<dbReference type="Proteomes" id="UP000070168">
    <property type="component" value="Unassembled WGS sequence"/>
</dbReference>
<evidence type="ECO:0000313" key="1">
    <source>
        <dbReference type="EMBL" id="KXG50364.1"/>
    </source>
</evidence>